<evidence type="ECO:0000256" key="6">
    <source>
        <dbReference type="SAM" id="MobiDB-lite"/>
    </source>
</evidence>
<sequence>MDTAQRFSPSGASTSRTPSPPYSNSPRTSQPLPQPRSVPDLHGRARKKAEMNRLTQEIQLLEEGMQRLETLPPASEVCQELVQSIESRSDPFVGTNPVEAQWDRWFRVTDVPGLQCPERISWLMKVLGSFEFEHFCHSSPSSPA</sequence>
<evidence type="ECO:0000256" key="1">
    <source>
        <dbReference type="ARBA" id="ARBA00004236"/>
    </source>
</evidence>
<keyword evidence="3" id="KW-0175">Coiled coil</keyword>
<name>A0ABD3GIQ3_9MARC</name>
<accession>A0ABD3GIQ3</accession>
<comment type="caution">
    <text evidence="8">The sequence shown here is derived from an EMBL/GenBank/DDBJ whole genome shotgun (WGS) entry which is preliminary data.</text>
</comment>
<gene>
    <name evidence="8" type="ORF">R1sor_021437</name>
</gene>
<dbReference type="EMBL" id="JBJQOH010000007">
    <property type="protein sequence ID" value="KAL3678481.1"/>
    <property type="molecule type" value="Genomic_DNA"/>
</dbReference>
<feature type="domain" description="G protein gamma" evidence="7">
    <location>
        <begin position="50"/>
        <end position="106"/>
    </location>
</feature>
<dbReference type="InterPro" id="IPR045878">
    <property type="entry name" value="GG1/2"/>
</dbReference>
<feature type="compositionally biased region" description="Polar residues" evidence="6">
    <location>
        <begin position="1"/>
        <end position="17"/>
    </location>
</feature>
<organism evidence="8 9">
    <name type="scientific">Riccia sorocarpa</name>
    <dbReference type="NCBI Taxonomy" id="122646"/>
    <lineage>
        <taxon>Eukaryota</taxon>
        <taxon>Viridiplantae</taxon>
        <taxon>Streptophyta</taxon>
        <taxon>Embryophyta</taxon>
        <taxon>Marchantiophyta</taxon>
        <taxon>Marchantiopsida</taxon>
        <taxon>Marchantiidae</taxon>
        <taxon>Marchantiales</taxon>
        <taxon>Ricciaceae</taxon>
        <taxon>Riccia</taxon>
    </lineage>
</organism>
<evidence type="ECO:0000256" key="5">
    <source>
        <dbReference type="ARBA" id="ARBA00023224"/>
    </source>
</evidence>
<evidence type="ECO:0000256" key="3">
    <source>
        <dbReference type="ARBA" id="ARBA00023054"/>
    </source>
</evidence>
<comment type="subcellular location">
    <subcellularLocation>
        <location evidence="1">Cell membrane</location>
    </subcellularLocation>
</comment>
<keyword evidence="4" id="KW-0472">Membrane</keyword>
<dbReference type="Pfam" id="PF00631">
    <property type="entry name" value="G-gamma"/>
    <property type="match status" value="1"/>
</dbReference>
<protein>
    <recommendedName>
        <fullName evidence="7">G protein gamma domain-containing protein</fullName>
    </recommendedName>
</protein>
<dbReference type="InterPro" id="IPR015898">
    <property type="entry name" value="G-protein_gamma-like_dom"/>
</dbReference>
<keyword evidence="5" id="KW-0807">Transducer</keyword>
<dbReference type="GO" id="GO:0005886">
    <property type="term" value="C:plasma membrane"/>
    <property type="evidence" value="ECO:0007669"/>
    <property type="project" value="UniProtKB-SubCell"/>
</dbReference>
<evidence type="ECO:0000313" key="9">
    <source>
        <dbReference type="Proteomes" id="UP001633002"/>
    </source>
</evidence>
<evidence type="ECO:0000256" key="4">
    <source>
        <dbReference type="ARBA" id="ARBA00023136"/>
    </source>
</evidence>
<dbReference type="AlphaFoldDB" id="A0ABD3GIQ3"/>
<evidence type="ECO:0000259" key="7">
    <source>
        <dbReference type="Pfam" id="PF00631"/>
    </source>
</evidence>
<dbReference type="GO" id="GO:0007165">
    <property type="term" value="P:signal transduction"/>
    <property type="evidence" value="ECO:0007669"/>
    <property type="project" value="UniProtKB-KW"/>
</dbReference>
<keyword evidence="2" id="KW-1003">Cell membrane</keyword>
<proteinExistence type="predicted"/>
<keyword evidence="9" id="KW-1185">Reference proteome</keyword>
<reference evidence="8 9" key="1">
    <citation type="submission" date="2024-09" db="EMBL/GenBank/DDBJ databases">
        <title>Chromosome-scale assembly of Riccia sorocarpa.</title>
        <authorList>
            <person name="Paukszto L."/>
        </authorList>
    </citation>
    <scope>NUCLEOTIDE SEQUENCE [LARGE SCALE GENOMIC DNA]</scope>
    <source>
        <strain evidence="8">LP-2024</strain>
        <tissue evidence="8">Aerial parts of the thallus</tissue>
    </source>
</reference>
<dbReference type="Proteomes" id="UP001633002">
    <property type="component" value="Unassembled WGS sequence"/>
</dbReference>
<evidence type="ECO:0000256" key="2">
    <source>
        <dbReference type="ARBA" id="ARBA00022475"/>
    </source>
</evidence>
<dbReference type="PANTHER" id="PTHR35129">
    <property type="entry name" value="GUANINE NUCLEOTIDE-BINDING PROTEIN SUBUNIT GAMMA 1"/>
    <property type="match status" value="1"/>
</dbReference>
<evidence type="ECO:0000313" key="8">
    <source>
        <dbReference type="EMBL" id="KAL3678481.1"/>
    </source>
</evidence>
<feature type="region of interest" description="Disordered" evidence="6">
    <location>
        <begin position="1"/>
        <end position="47"/>
    </location>
</feature>